<protein>
    <submittedName>
        <fullName evidence="2">Uncharacterized protein</fullName>
    </submittedName>
</protein>
<comment type="caution">
    <text evidence="2">The sequence shown here is derived from an EMBL/GenBank/DDBJ whole genome shotgun (WGS) entry which is preliminary data.</text>
</comment>
<sequence>MYTQFKKSPMSEGKVYRDVFIIAIGACLSIVFLALAIYFCFTSFKFHRALSIRHKSRRIKKKQKVTVPEHV</sequence>
<accession>A0AA39HB19</accession>
<evidence type="ECO:0000313" key="3">
    <source>
        <dbReference type="Proteomes" id="UP001175271"/>
    </source>
</evidence>
<keyword evidence="1" id="KW-0472">Membrane</keyword>
<keyword evidence="1" id="KW-0812">Transmembrane</keyword>
<dbReference type="EMBL" id="JAUCMV010000004">
    <property type="protein sequence ID" value="KAK0401409.1"/>
    <property type="molecule type" value="Genomic_DNA"/>
</dbReference>
<dbReference type="AlphaFoldDB" id="A0AA39HB19"/>
<name>A0AA39HB19_9BILA</name>
<evidence type="ECO:0000313" key="2">
    <source>
        <dbReference type="EMBL" id="KAK0401409.1"/>
    </source>
</evidence>
<organism evidence="2 3">
    <name type="scientific">Steinernema hermaphroditum</name>
    <dbReference type="NCBI Taxonomy" id="289476"/>
    <lineage>
        <taxon>Eukaryota</taxon>
        <taxon>Metazoa</taxon>
        <taxon>Ecdysozoa</taxon>
        <taxon>Nematoda</taxon>
        <taxon>Chromadorea</taxon>
        <taxon>Rhabditida</taxon>
        <taxon>Tylenchina</taxon>
        <taxon>Panagrolaimomorpha</taxon>
        <taxon>Strongyloidoidea</taxon>
        <taxon>Steinernematidae</taxon>
        <taxon>Steinernema</taxon>
    </lineage>
</organism>
<proteinExistence type="predicted"/>
<dbReference type="Proteomes" id="UP001175271">
    <property type="component" value="Unassembled WGS sequence"/>
</dbReference>
<evidence type="ECO:0000256" key="1">
    <source>
        <dbReference type="SAM" id="Phobius"/>
    </source>
</evidence>
<gene>
    <name evidence="2" type="ORF">QR680_015768</name>
</gene>
<reference evidence="2" key="1">
    <citation type="submission" date="2023-06" db="EMBL/GenBank/DDBJ databases">
        <title>Genomic analysis of the entomopathogenic nematode Steinernema hermaphroditum.</title>
        <authorList>
            <person name="Schwarz E.M."/>
            <person name="Heppert J.K."/>
            <person name="Baniya A."/>
            <person name="Schwartz H.T."/>
            <person name="Tan C.-H."/>
            <person name="Antoshechkin I."/>
            <person name="Sternberg P.W."/>
            <person name="Goodrich-Blair H."/>
            <person name="Dillman A.R."/>
        </authorList>
    </citation>
    <scope>NUCLEOTIDE SEQUENCE</scope>
    <source>
        <strain evidence="2">PS9179</strain>
        <tissue evidence="2">Whole animal</tissue>
    </source>
</reference>
<keyword evidence="1" id="KW-1133">Transmembrane helix</keyword>
<keyword evidence="3" id="KW-1185">Reference proteome</keyword>
<feature type="transmembrane region" description="Helical" evidence="1">
    <location>
        <begin position="20"/>
        <end position="41"/>
    </location>
</feature>